<keyword evidence="1" id="KW-1133">Transmembrane helix</keyword>
<keyword evidence="3" id="KW-1185">Reference proteome</keyword>
<feature type="transmembrane region" description="Helical" evidence="1">
    <location>
        <begin position="40"/>
        <end position="60"/>
    </location>
</feature>
<feature type="transmembrane region" description="Helical" evidence="1">
    <location>
        <begin position="12"/>
        <end position="34"/>
    </location>
</feature>
<sequence>MIQYSKATKRLRLAMTAGILLTLPVGMGSIATVIDDPGSTFGWFAVVVSVFLVFITHTLINEFTLSRRADLERSANEAWWGQLGVNLRD</sequence>
<evidence type="ECO:0000313" key="2">
    <source>
        <dbReference type="EMBL" id="AVO25067.1"/>
    </source>
</evidence>
<evidence type="ECO:0000313" key="3">
    <source>
        <dbReference type="Proteomes" id="UP000241290"/>
    </source>
</evidence>
<proteinExistence type="predicted"/>
<accession>A0A2P1JXJ4</accession>
<keyword evidence="1" id="KW-0812">Transmembrane</keyword>
<keyword evidence="1" id="KW-0472">Membrane</keyword>
<name>A0A2P1JXJ4_9CAUD</name>
<dbReference type="Proteomes" id="UP000241290">
    <property type="component" value="Genome"/>
</dbReference>
<evidence type="ECO:0000256" key="1">
    <source>
        <dbReference type="SAM" id="Phobius"/>
    </source>
</evidence>
<protein>
    <submittedName>
        <fullName evidence="2">Membrane protein</fullName>
    </submittedName>
</protein>
<dbReference type="RefSeq" id="YP_010059159.1">
    <property type="nucleotide sequence ID" value="NC_054724.1"/>
</dbReference>
<reference evidence="3" key="1">
    <citation type="submission" date="2018-02" db="EMBL/GenBank/DDBJ databases">
        <authorList>
            <person name="Cohen D.B."/>
            <person name="Kent A.D."/>
        </authorList>
    </citation>
    <scope>NUCLEOTIDE SEQUENCE [LARGE SCALE GENOMIC DNA]</scope>
</reference>
<dbReference type="KEGG" id="vg:64766390"/>
<dbReference type="GeneID" id="64766390"/>
<gene>
    <name evidence="2" type="primary">137</name>
    <name evidence="2" type="ORF">SEA_FINCH_137</name>
</gene>
<organism evidence="2 3">
    <name type="scientific">Rhodococcus phage Finch</name>
    <dbReference type="NCBI Taxonomy" id="2094144"/>
    <lineage>
        <taxon>Viruses</taxon>
        <taxon>Duplodnaviria</taxon>
        <taxon>Heunggongvirae</taxon>
        <taxon>Uroviricota</taxon>
        <taxon>Caudoviricetes</taxon>
        <taxon>Finchvirus</taxon>
        <taxon>Finchvirus finch</taxon>
    </lineage>
</organism>
<dbReference type="EMBL" id="MG962366">
    <property type="protein sequence ID" value="AVO25067.1"/>
    <property type="molecule type" value="Genomic_DNA"/>
</dbReference>